<evidence type="ECO:0008006" key="3">
    <source>
        <dbReference type="Google" id="ProtNLM"/>
    </source>
</evidence>
<dbReference type="RefSeq" id="WP_257913235.1">
    <property type="nucleotide sequence ID" value="NZ_JANPWE010000003.1"/>
</dbReference>
<dbReference type="Proteomes" id="UP001524944">
    <property type="component" value="Unassembled WGS sequence"/>
</dbReference>
<keyword evidence="2" id="KW-1185">Reference proteome</keyword>
<evidence type="ECO:0000313" key="1">
    <source>
        <dbReference type="EMBL" id="MCR6545663.1"/>
    </source>
</evidence>
<organism evidence="1 2">
    <name type="scientific">Dehalobacterium formicoaceticum</name>
    <dbReference type="NCBI Taxonomy" id="51515"/>
    <lineage>
        <taxon>Bacteria</taxon>
        <taxon>Bacillati</taxon>
        <taxon>Bacillota</taxon>
        <taxon>Clostridia</taxon>
        <taxon>Eubacteriales</taxon>
        <taxon>Peptococcaceae</taxon>
        <taxon>Dehalobacterium</taxon>
    </lineage>
</organism>
<proteinExistence type="predicted"/>
<accession>A0ABT1Y529</accession>
<dbReference type="InterPro" id="IPR027417">
    <property type="entry name" value="P-loop_NTPase"/>
</dbReference>
<name>A0ABT1Y529_9FIRM</name>
<comment type="caution">
    <text evidence="1">The sequence shown here is derived from an EMBL/GenBank/DDBJ whole genome shotgun (WGS) entry which is preliminary data.</text>
</comment>
<dbReference type="EMBL" id="JANPWE010000003">
    <property type="protein sequence ID" value="MCR6545663.1"/>
    <property type="molecule type" value="Genomic_DNA"/>
</dbReference>
<gene>
    <name evidence="1" type="ORF">NVS47_09105</name>
</gene>
<reference evidence="1 2" key="1">
    <citation type="submission" date="2022-08" db="EMBL/GenBank/DDBJ databases">
        <title>Proteogenomics of the novel Dehalobacterium formicoaceticum strain EZ94 highlights a key role of methyltransferases during anaerobic dichloromethane degradation.</title>
        <authorList>
            <person name="Wasmund K."/>
        </authorList>
    </citation>
    <scope>NUCLEOTIDE SEQUENCE [LARGE SCALE GENOMIC DNA]</scope>
    <source>
        <strain evidence="1 2">EZ94</strain>
    </source>
</reference>
<dbReference type="SUPFAM" id="SSF52540">
    <property type="entry name" value="P-loop containing nucleoside triphosphate hydrolases"/>
    <property type="match status" value="1"/>
</dbReference>
<protein>
    <recommendedName>
        <fullName evidence="3">BREX system P-loop protein BrxC</fullName>
    </recommendedName>
</protein>
<evidence type="ECO:0000313" key="2">
    <source>
        <dbReference type="Proteomes" id="UP001524944"/>
    </source>
</evidence>
<sequence>MKKVLELFERDIKREFNDVTTVDRHITALDIDEYVMTRNVEDILGNFVAYFFDDAKYPTLHMKCQLLQDKYRDKIGPGVWIRGFFGAGKSHMLKIMHALFSEEYIDYIDENGKTSTLNVTKTIQDKVNSSDIAELIGNIKPSDYITFIFSANHITKSGDSIVDCLPKEISRQLGLAFDEDKEYSALDVAEFLKATLSNSVKKRMIIFIDEILDVLDTPEKVRKFEGLIELLNNDIWFVVTSLEAKTKLLTTTTAERMIHRFGQEQILYPEEMIWIVKRRYLAKSELATEKIEKKINIAKMKYLFSNAYLSDTQDGKIEMPNMIGSYPFYPFQLAYMKELLKNESKGSARNMMKTVKSIVKNPEVYDKEVGYFVDIELIYEELKSKRSIEEEYSDLIGGLEGAPITDAKNNPVNKKPLLKTLKSIVLLSQVKPEGIKANMILPFVFSEDGISDENKLLDVLEILTNENFINNEGGLYKPITKKESDVWTRIKNISSITESAIRDFLNAKIYKMFGAKPTAGKNLVFGKINDYSKDIAFVLKASDVSVEFPNVYSCIPFETDIEKLRKDAFESSNNKEKLFVIPDEKYDGNSLYKATKFYLQMEEALKREADFGIDQKLRIQIETKKDIAVDGDIDKMLEECFRFAVISYNGQDNKDFATTASQRLSLECEKMLKKKYTMFFGKMLREQVDTFILKQILSPTLKMTSEYLKELDLIDANGSVNTGNRYYNEFMKSFPDNGFEKDGFNVIDEFSKGKYGWDLDTVKIMTALAMKNSDLKAANQGKVFSIPEDNSELTSKNGPFAPRKRDGFDGLKFTKINISDEEIRNAIRTIKTLDPNMAVDLKLKDVAEKIKIVVEKALNASVDIYSDVIPQIVKNNLDIISAVANDIKKRTDTEDIVVSFNKKLSAAHADMMIDRFKNVLYLSDNKDKVSLVCKVYSMLKHADESNLESVKETSEKFILGDLKCFEDIIKKYKVSFQEKYRDYERLHTTIMSDIQQLPEWMKISEDQQKQVVALIKFTKLDNLVFDDLKVKCIGTLDDLRRMVNELVASKTKAVEKVHAFNDQNEVVKNAPSSGHSGTLDTPVINKVPVVNNRVSKKFRSYSNGKIINIDSVEKLKELDAIFSEIKEKIKKDIESGKKITLEL</sequence>